<evidence type="ECO:0000256" key="4">
    <source>
        <dbReference type="ARBA" id="ARBA00022490"/>
    </source>
</evidence>
<evidence type="ECO:0000256" key="11">
    <source>
        <dbReference type="ARBA" id="ARBA00023242"/>
    </source>
</evidence>
<protein>
    <recommendedName>
        <fullName evidence="13">Retinoblastoma-associated protein</fullName>
    </recommendedName>
    <alternativeName>
        <fullName evidence="14">pRb</fullName>
    </alternativeName>
</protein>
<dbReference type="PANTHER" id="PTHR13742">
    <property type="entry name" value="RETINOBLASTOMA-ASSOCIATED PROTEIN RB -RELATED"/>
    <property type="match status" value="1"/>
</dbReference>
<dbReference type="InterPro" id="IPR015030">
    <property type="entry name" value="RB_C"/>
</dbReference>
<evidence type="ECO:0000256" key="14">
    <source>
        <dbReference type="ARBA" id="ARBA00081114"/>
    </source>
</evidence>
<dbReference type="GO" id="GO:0031175">
    <property type="term" value="P:neuron projection development"/>
    <property type="evidence" value="ECO:0007669"/>
    <property type="project" value="TreeGrafter"/>
</dbReference>
<evidence type="ECO:0000256" key="8">
    <source>
        <dbReference type="ARBA" id="ARBA00023015"/>
    </source>
</evidence>
<evidence type="ECO:0000259" key="18">
    <source>
        <dbReference type="SMART" id="SM01369"/>
    </source>
</evidence>
<evidence type="ECO:0000256" key="12">
    <source>
        <dbReference type="ARBA" id="ARBA00023306"/>
    </source>
</evidence>
<comment type="caution">
    <text evidence="19">The sequence shown here is derived from an EMBL/GenBank/DDBJ whole genome shotgun (WGS) entry which is preliminary data.</text>
</comment>
<comment type="subcellular location">
    <subcellularLocation>
        <location evidence="2">Cytoplasm</location>
    </subcellularLocation>
    <subcellularLocation>
        <location evidence="1">Nucleus</location>
    </subcellularLocation>
</comment>
<dbReference type="GO" id="GO:0000977">
    <property type="term" value="F:RNA polymerase II transcription regulatory region sequence-specific DNA binding"/>
    <property type="evidence" value="ECO:0007669"/>
    <property type="project" value="TreeGrafter"/>
</dbReference>
<feature type="region of interest" description="Disordered" evidence="15">
    <location>
        <begin position="831"/>
        <end position="904"/>
    </location>
</feature>
<dbReference type="SUPFAM" id="SSF47954">
    <property type="entry name" value="Cyclin-like"/>
    <property type="match status" value="2"/>
</dbReference>
<reference evidence="19" key="1">
    <citation type="submission" date="2020-10" db="EMBL/GenBank/DDBJ databases">
        <title>Chromosome-scale genome assembly of the Allis shad, Alosa alosa.</title>
        <authorList>
            <person name="Margot Z."/>
            <person name="Christophe K."/>
            <person name="Cabau C."/>
            <person name="Louis A."/>
            <person name="Berthelot C."/>
            <person name="Parey E."/>
            <person name="Roest Crollius H."/>
            <person name="Montfort J."/>
            <person name="Robinson-Rechavi M."/>
            <person name="Bucao C."/>
            <person name="Bouchez O."/>
            <person name="Gislard M."/>
            <person name="Lluch J."/>
            <person name="Milhes M."/>
            <person name="Lampietro C."/>
            <person name="Lopez Roques C."/>
            <person name="Donnadieu C."/>
            <person name="Braasch I."/>
            <person name="Desvignes T."/>
            <person name="Postlethwait J."/>
            <person name="Bobe J."/>
            <person name="Guiguen Y."/>
        </authorList>
    </citation>
    <scope>NUCLEOTIDE SEQUENCE</scope>
    <source>
        <strain evidence="19">M-15738</strain>
        <tissue evidence="19">Blood</tissue>
    </source>
</reference>
<keyword evidence="8" id="KW-0805">Transcription regulation</keyword>
<dbReference type="InterPro" id="IPR002719">
    <property type="entry name" value="RB_B"/>
</dbReference>
<feature type="domain" description="Retinoblastoma-associated protein C-terminal" evidence="18">
    <location>
        <begin position="746"/>
        <end position="896"/>
    </location>
</feature>
<organism evidence="19 20">
    <name type="scientific">Alosa alosa</name>
    <name type="common">allis shad</name>
    <dbReference type="NCBI Taxonomy" id="278164"/>
    <lineage>
        <taxon>Eukaryota</taxon>
        <taxon>Metazoa</taxon>
        <taxon>Chordata</taxon>
        <taxon>Craniata</taxon>
        <taxon>Vertebrata</taxon>
        <taxon>Euteleostomi</taxon>
        <taxon>Actinopterygii</taxon>
        <taxon>Neopterygii</taxon>
        <taxon>Teleostei</taxon>
        <taxon>Clupei</taxon>
        <taxon>Clupeiformes</taxon>
        <taxon>Clupeoidei</taxon>
        <taxon>Clupeidae</taxon>
        <taxon>Alosa</taxon>
    </lineage>
</organism>
<dbReference type="GO" id="GO:2000134">
    <property type="term" value="P:negative regulation of G1/S transition of mitotic cell cycle"/>
    <property type="evidence" value="ECO:0007669"/>
    <property type="project" value="TreeGrafter"/>
</dbReference>
<dbReference type="Gene3D" id="1.10.472.10">
    <property type="entry name" value="Cyclin-like"/>
    <property type="match status" value="2"/>
</dbReference>
<dbReference type="InterPro" id="IPR036915">
    <property type="entry name" value="Cyclin-like_sf"/>
</dbReference>
<evidence type="ECO:0000259" key="17">
    <source>
        <dbReference type="SMART" id="SM01368"/>
    </source>
</evidence>
<dbReference type="Proteomes" id="UP000823561">
    <property type="component" value="Chromosome 2"/>
</dbReference>
<dbReference type="CDD" id="cd20599">
    <property type="entry name" value="CYCLIN_RB"/>
    <property type="match status" value="1"/>
</dbReference>
<dbReference type="SMART" id="SM01367">
    <property type="entry name" value="DUF3452"/>
    <property type="match status" value="1"/>
</dbReference>
<keyword evidence="4" id="KW-0963">Cytoplasm</keyword>
<evidence type="ECO:0000313" key="20">
    <source>
        <dbReference type="Proteomes" id="UP000823561"/>
    </source>
</evidence>
<dbReference type="PANTHER" id="PTHR13742:SF36">
    <property type="entry name" value="RETINOBLASTOMA-ASSOCIATED PROTEIN"/>
    <property type="match status" value="1"/>
</dbReference>
<keyword evidence="7" id="KW-0156">Chromatin regulator</keyword>
<feature type="domain" description="Retinoblastoma-associated protein A-box" evidence="17">
    <location>
        <begin position="353"/>
        <end position="549"/>
    </location>
</feature>
<dbReference type="Gene3D" id="6.10.250.530">
    <property type="match status" value="1"/>
</dbReference>
<dbReference type="Pfam" id="PF01857">
    <property type="entry name" value="RB_B"/>
    <property type="match status" value="1"/>
</dbReference>
<feature type="domain" description="Retinoblastoma-associated protein N-terminal" evidence="16">
    <location>
        <begin position="90"/>
        <end position="215"/>
    </location>
</feature>
<evidence type="ECO:0000256" key="7">
    <source>
        <dbReference type="ARBA" id="ARBA00022853"/>
    </source>
</evidence>
<feature type="region of interest" description="Disordered" evidence="15">
    <location>
        <begin position="588"/>
        <end position="622"/>
    </location>
</feature>
<dbReference type="GO" id="GO:0006325">
    <property type="term" value="P:chromatin organization"/>
    <property type="evidence" value="ECO:0007669"/>
    <property type="project" value="UniProtKB-KW"/>
</dbReference>
<dbReference type="SMART" id="SM01368">
    <property type="entry name" value="RB_A"/>
    <property type="match status" value="1"/>
</dbReference>
<dbReference type="AlphaFoldDB" id="A0AAV6HDB4"/>
<keyword evidence="5" id="KW-0678">Repressor</keyword>
<dbReference type="InterPro" id="IPR028309">
    <property type="entry name" value="RB_fam"/>
</dbReference>
<keyword evidence="10" id="KW-0804">Transcription</keyword>
<dbReference type="GO" id="GO:0048667">
    <property type="term" value="P:cell morphogenesis involved in neuron differentiation"/>
    <property type="evidence" value="ECO:0007669"/>
    <property type="project" value="TreeGrafter"/>
</dbReference>
<dbReference type="GO" id="GO:0035189">
    <property type="term" value="C:Rb-E2F complex"/>
    <property type="evidence" value="ECO:0007669"/>
    <property type="project" value="TreeGrafter"/>
</dbReference>
<dbReference type="FunFam" id="1.10.472.10:FF:000033">
    <property type="entry name" value="retinoblastoma-associated protein isoform X1"/>
    <property type="match status" value="1"/>
</dbReference>
<dbReference type="GO" id="GO:0006357">
    <property type="term" value="P:regulation of transcription by RNA polymerase II"/>
    <property type="evidence" value="ECO:0007669"/>
    <property type="project" value="InterPro"/>
</dbReference>
<evidence type="ECO:0000256" key="10">
    <source>
        <dbReference type="ARBA" id="ARBA00023163"/>
    </source>
</evidence>
<evidence type="ECO:0000313" key="19">
    <source>
        <dbReference type="EMBL" id="KAG5285115.1"/>
    </source>
</evidence>
<keyword evidence="9" id="KW-0238">DNA-binding</keyword>
<evidence type="ECO:0000256" key="2">
    <source>
        <dbReference type="ARBA" id="ARBA00004496"/>
    </source>
</evidence>
<dbReference type="Gene3D" id="1.10.472.140">
    <property type="match status" value="1"/>
</dbReference>
<keyword evidence="20" id="KW-1185">Reference proteome</keyword>
<evidence type="ECO:0000259" key="16">
    <source>
        <dbReference type="SMART" id="SM01367"/>
    </source>
</evidence>
<feature type="compositionally biased region" description="Low complexity" evidence="15">
    <location>
        <begin position="597"/>
        <end position="622"/>
    </location>
</feature>
<feature type="compositionally biased region" description="Polar residues" evidence="15">
    <location>
        <begin position="15"/>
        <end position="36"/>
    </location>
</feature>
<proteinExistence type="inferred from homology"/>
<evidence type="ECO:0000256" key="15">
    <source>
        <dbReference type="SAM" id="MobiDB-lite"/>
    </source>
</evidence>
<dbReference type="GO" id="GO:0000785">
    <property type="term" value="C:chromatin"/>
    <property type="evidence" value="ECO:0007669"/>
    <property type="project" value="TreeGrafter"/>
</dbReference>
<evidence type="ECO:0000256" key="5">
    <source>
        <dbReference type="ARBA" id="ARBA00022491"/>
    </source>
</evidence>
<name>A0AAV6HDB4_9TELE</name>
<dbReference type="Pfam" id="PF01858">
    <property type="entry name" value="RB_A"/>
    <property type="match status" value="1"/>
</dbReference>
<keyword evidence="11" id="KW-0539">Nucleus</keyword>
<evidence type="ECO:0000256" key="9">
    <source>
        <dbReference type="ARBA" id="ARBA00023125"/>
    </source>
</evidence>
<evidence type="ECO:0000256" key="13">
    <source>
        <dbReference type="ARBA" id="ARBA00070939"/>
    </source>
</evidence>
<evidence type="ECO:0000256" key="3">
    <source>
        <dbReference type="ARBA" id="ARBA00009475"/>
    </source>
</evidence>
<keyword evidence="6" id="KW-0597">Phosphoprotein</keyword>
<accession>A0AAV6HDB4</accession>
<dbReference type="FunFam" id="1.10.472.140:FF:000002">
    <property type="entry name" value="RB transcriptional corepressor 1"/>
    <property type="match status" value="1"/>
</dbReference>
<gene>
    <name evidence="19" type="ORF">AALO_G00034240</name>
</gene>
<dbReference type="InterPro" id="IPR024599">
    <property type="entry name" value="RB_N"/>
</dbReference>
<feature type="region of interest" description="Disordered" evidence="15">
    <location>
        <begin position="1"/>
        <end position="38"/>
    </location>
</feature>
<dbReference type="GO" id="GO:0005737">
    <property type="term" value="C:cytoplasm"/>
    <property type="evidence" value="ECO:0007669"/>
    <property type="project" value="UniProtKB-SubCell"/>
</dbReference>
<feature type="compositionally biased region" description="Basic and acidic residues" evidence="15">
    <location>
        <begin position="879"/>
        <end position="893"/>
    </location>
</feature>
<dbReference type="FunFam" id="1.10.472.10:FF:000039">
    <property type="entry name" value="RB transcriptional corepressor 1"/>
    <property type="match status" value="1"/>
</dbReference>
<evidence type="ECO:0000256" key="1">
    <source>
        <dbReference type="ARBA" id="ARBA00004123"/>
    </source>
</evidence>
<dbReference type="SMART" id="SM01369">
    <property type="entry name" value="Rb_C"/>
    <property type="match status" value="1"/>
</dbReference>
<evidence type="ECO:0000256" key="6">
    <source>
        <dbReference type="ARBA" id="ARBA00022553"/>
    </source>
</evidence>
<dbReference type="InterPro" id="IPR002720">
    <property type="entry name" value="RB_A"/>
</dbReference>
<dbReference type="Pfam" id="PF11934">
    <property type="entry name" value="DUF3452"/>
    <property type="match status" value="1"/>
</dbReference>
<comment type="similarity">
    <text evidence="3">Belongs to the retinoblastoma protein (RB) family.</text>
</comment>
<sequence length="904" mass="102567">MPPKKRTPQNKEIKQNVTSSDNVKSPSKNSDDSVVSTPKHRDKEVDFVSLCKDLQVTNSLCNHAWSIWKKVSESTEKMPDTNKKMWAACLFVAGIDMDVLSPNFTEVQKAAGLNVKQFLEVMRNLDVNIDIISSKVNSAVSKLEKKYDVSLALYQRFEKIWKDIYTEPSEPESTELFSSIWTMFILAKGRFLQMEDDLVISFQLLICVLEFFIKRSSPSLIKPLYSAKMTPTRSSRRNQGKAKPRPPEANEPLLEVICRENECNLDEVKNVYETVFSPFLESSGFSKSQDLPKFEELSAKFEEVSVKTKDFDGRLFLNGEEKCSQEKTDIGHVESTPKKSVFAEEFNPAILQTPVRATLYSVQQLRVSLTSASDQPSDTLMTYFKNCTVNPTEEVVKRVKCLGELFSQAFAQVVSPGCSGLGNQRFALGVRLYYRVMESMLKSEEKRLSVHNFSKLLNDSTFHTSLLACSLEVVMATYGSGLATETDLSFPWLLSVLQLHSFHFYKVIESFIKAEPSLHRDMVKHLERCEHMIIESIAWKTDSPLFELLQQAGEEGRLETAEPPASLHQPPQHSHTAADLYLSPVRPSRPLPPVQDRSPPTTAQPPSASAQASAQASRPPRSNSLGHFYKKLYRVAYLRLKMLCTRLLSDHAELEPIIWTLLQHTLKDEYELLRDRHLDQLLMSAMYAICKVKFVDLRFKTIVTAYKELPNTNQETFKHVLISEGKYDSIIVFYNMVFMQRLKTNILQYASSRLPTLSPIPHIPRSPYKYPNSPLRVPGSSNVYVSPMKSCASPMTPRSRILISLGESFGNSERFQRINEMVKSSEWTLKRRADGAGGPKPLKRLRFDTEGQDEPDGSKPSGGSALIQKLTEMNSTRSRMQEQKMKEEAESARVEVPNGVEKHE</sequence>
<keyword evidence="12" id="KW-0131">Cell cycle</keyword>
<dbReference type="EMBL" id="JADWDJ010000002">
    <property type="protein sequence ID" value="KAG5285115.1"/>
    <property type="molecule type" value="Genomic_DNA"/>
</dbReference>
<dbReference type="Pfam" id="PF08934">
    <property type="entry name" value="Rb_C"/>
    <property type="match status" value="1"/>
</dbReference>
<dbReference type="Gene3D" id="6.10.140.1380">
    <property type="match status" value="1"/>
</dbReference>